<evidence type="ECO:0000256" key="6">
    <source>
        <dbReference type="ARBA" id="ARBA00022989"/>
    </source>
</evidence>
<organism evidence="9 10">
    <name type="scientific">Paractinoplanes ferrugineus</name>
    <dbReference type="NCBI Taxonomy" id="113564"/>
    <lineage>
        <taxon>Bacteria</taxon>
        <taxon>Bacillati</taxon>
        <taxon>Actinomycetota</taxon>
        <taxon>Actinomycetes</taxon>
        <taxon>Micromonosporales</taxon>
        <taxon>Micromonosporaceae</taxon>
        <taxon>Paractinoplanes</taxon>
    </lineage>
</organism>
<dbReference type="CDD" id="cd06550">
    <property type="entry name" value="TM_ABC_iron-siderophores_like"/>
    <property type="match status" value="1"/>
</dbReference>
<dbReference type="InterPro" id="IPR000522">
    <property type="entry name" value="ABC_transptr_permease_BtuC"/>
</dbReference>
<feature type="transmembrane region" description="Helical" evidence="8">
    <location>
        <begin position="298"/>
        <end position="320"/>
    </location>
</feature>
<feature type="transmembrane region" description="Helical" evidence="8">
    <location>
        <begin position="77"/>
        <end position="97"/>
    </location>
</feature>
<keyword evidence="3" id="KW-0813">Transport</keyword>
<keyword evidence="7 8" id="KW-0472">Membrane</keyword>
<dbReference type="EMBL" id="BOMM01000070">
    <property type="protein sequence ID" value="GIE15638.1"/>
    <property type="molecule type" value="Genomic_DNA"/>
</dbReference>
<gene>
    <name evidence="9" type="ORF">Afe05nite_74780</name>
</gene>
<keyword evidence="6 8" id="KW-1133">Transmembrane helix</keyword>
<proteinExistence type="inferred from homology"/>
<feature type="transmembrane region" description="Helical" evidence="8">
    <location>
        <begin position="135"/>
        <end position="154"/>
    </location>
</feature>
<evidence type="ECO:0000256" key="8">
    <source>
        <dbReference type="SAM" id="Phobius"/>
    </source>
</evidence>
<dbReference type="GO" id="GO:0005886">
    <property type="term" value="C:plasma membrane"/>
    <property type="evidence" value="ECO:0007669"/>
    <property type="project" value="UniProtKB-SubCell"/>
</dbReference>
<evidence type="ECO:0000256" key="1">
    <source>
        <dbReference type="ARBA" id="ARBA00004651"/>
    </source>
</evidence>
<feature type="transmembrane region" description="Helical" evidence="8">
    <location>
        <begin position="20"/>
        <end position="40"/>
    </location>
</feature>
<evidence type="ECO:0000256" key="2">
    <source>
        <dbReference type="ARBA" id="ARBA00007935"/>
    </source>
</evidence>
<dbReference type="RefSeq" id="WP_239118476.1">
    <property type="nucleotide sequence ID" value="NZ_BAAABP010000015.1"/>
</dbReference>
<dbReference type="GO" id="GO:0022857">
    <property type="term" value="F:transmembrane transporter activity"/>
    <property type="evidence" value="ECO:0007669"/>
    <property type="project" value="InterPro"/>
</dbReference>
<dbReference type="Gene3D" id="1.10.3470.10">
    <property type="entry name" value="ABC transporter involved in vitamin B12 uptake, BtuC"/>
    <property type="match status" value="1"/>
</dbReference>
<keyword evidence="10" id="KW-1185">Reference proteome</keyword>
<evidence type="ECO:0000313" key="10">
    <source>
        <dbReference type="Proteomes" id="UP000598174"/>
    </source>
</evidence>
<reference evidence="9" key="1">
    <citation type="submission" date="2021-01" db="EMBL/GenBank/DDBJ databases">
        <title>Whole genome shotgun sequence of Actinoplanes ferrugineus NBRC 15555.</title>
        <authorList>
            <person name="Komaki H."/>
            <person name="Tamura T."/>
        </authorList>
    </citation>
    <scope>NUCLEOTIDE SEQUENCE</scope>
    <source>
        <strain evidence="9">NBRC 15555</strain>
    </source>
</reference>
<evidence type="ECO:0000256" key="7">
    <source>
        <dbReference type="ARBA" id="ARBA00023136"/>
    </source>
</evidence>
<dbReference type="Proteomes" id="UP000598174">
    <property type="component" value="Unassembled WGS sequence"/>
</dbReference>
<protein>
    <submittedName>
        <fullName evidence="9">ABC transporter permease</fullName>
    </submittedName>
</protein>
<dbReference type="PANTHER" id="PTHR30472">
    <property type="entry name" value="FERRIC ENTEROBACTIN TRANSPORT SYSTEM PERMEASE PROTEIN"/>
    <property type="match status" value="1"/>
</dbReference>
<name>A0A919J7S8_9ACTN</name>
<keyword evidence="5 8" id="KW-0812">Transmembrane</keyword>
<dbReference type="InterPro" id="IPR037294">
    <property type="entry name" value="ABC_BtuC-like"/>
</dbReference>
<evidence type="ECO:0000256" key="3">
    <source>
        <dbReference type="ARBA" id="ARBA00022448"/>
    </source>
</evidence>
<feature type="transmembrane region" description="Helical" evidence="8">
    <location>
        <begin position="109"/>
        <end position="129"/>
    </location>
</feature>
<dbReference type="SUPFAM" id="SSF81345">
    <property type="entry name" value="ABC transporter involved in vitamin B12 uptake, BtuC"/>
    <property type="match status" value="1"/>
</dbReference>
<keyword evidence="4" id="KW-1003">Cell membrane</keyword>
<comment type="caution">
    <text evidence="9">The sequence shown here is derived from an EMBL/GenBank/DDBJ whole genome shotgun (WGS) entry which is preliminary data.</text>
</comment>
<dbReference type="AlphaFoldDB" id="A0A919J7S8"/>
<dbReference type="PANTHER" id="PTHR30472:SF67">
    <property type="entry name" value="PERMEASE OF ABC TRANSPORTER-RELATED"/>
    <property type="match status" value="1"/>
</dbReference>
<sequence>MATRPLPALGGPGRAGRTTVVLIVALAGLLLSIGAAITVGPADLSLGIVWKVIADHLGLTHADVPLLRDHIVWELRLPRVLGAAVVGAGLAAAGAVMQTVTRNPLADPYLLGVSSGASLGAVAVIVLGLGAGTAALAGGAFTGALLAFALVITIAGRRAARAPTRIILAGVAIGQLCAALTSFVIIWVADPHATQSITFWLSGSLARADWTALAWAGPTLGVILTLILRYARSLNAFAFGEEAAATLGVDVTRTRWILLIATALLTAVLVAVSGAIGFVGLILPHAARLLTGPDHRRLLPVVVLTGAIFMIWVDTAARTLFEPRELPVGVLTALLGVPAFLLLMRRREVRG</sequence>
<dbReference type="FunFam" id="1.10.3470.10:FF:000001">
    <property type="entry name" value="Vitamin B12 ABC transporter permease BtuC"/>
    <property type="match status" value="1"/>
</dbReference>
<accession>A0A919J7S8</accession>
<comment type="similarity">
    <text evidence="2">Belongs to the binding-protein-dependent transport system permease family. FecCD subfamily.</text>
</comment>
<dbReference type="GO" id="GO:0033214">
    <property type="term" value="P:siderophore-iron import into cell"/>
    <property type="evidence" value="ECO:0007669"/>
    <property type="project" value="TreeGrafter"/>
</dbReference>
<evidence type="ECO:0000256" key="5">
    <source>
        <dbReference type="ARBA" id="ARBA00022692"/>
    </source>
</evidence>
<dbReference type="Pfam" id="PF01032">
    <property type="entry name" value="FecCD"/>
    <property type="match status" value="1"/>
</dbReference>
<feature type="transmembrane region" description="Helical" evidence="8">
    <location>
        <begin position="326"/>
        <end position="344"/>
    </location>
</feature>
<feature type="transmembrane region" description="Helical" evidence="8">
    <location>
        <begin position="166"/>
        <end position="189"/>
    </location>
</feature>
<feature type="transmembrane region" description="Helical" evidence="8">
    <location>
        <begin position="256"/>
        <end position="286"/>
    </location>
</feature>
<comment type="subcellular location">
    <subcellularLocation>
        <location evidence="1">Cell membrane</location>
        <topology evidence="1">Multi-pass membrane protein</topology>
    </subcellularLocation>
</comment>
<evidence type="ECO:0000256" key="4">
    <source>
        <dbReference type="ARBA" id="ARBA00022475"/>
    </source>
</evidence>
<evidence type="ECO:0000313" key="9">
    <source>
        <dbReference type="EMBL" id="GIE15638.1"/>
    </source>
</evidence>